<keyword evidence="2" id="KW-1185">Reference proteome</keyword>
<accession>A0A9Q0GJ79</accession>
<dbReference type="AlphaFoldDB" id="A0A9Q0GJ79"/>
<dbReference type="EMBL" id="JAKUCV010000214">
    <property type="protein sequence ID" value="KAJ4850796.1"/>
    <property type="molecule type" value="Genomic_DNA"/>
</dbReference>
<comment type="caution">
    <text evidence="1">The sequence shown here is derived from an EMBL/GenBank/DDBJ whole genome shotgun (WGS) entry which is preliminary data.</text>
</comment>
<sequence length="230" mass="25942">MIGFKTKEKEEREQNRTEVMRFYEEEDYEVPSATPPKLSLFSLPNKLHEPPGMATPPIHTLASVPFQWEEAPGKPRPWDCHDDQPKPKPKAARFLELPPRLLNEVSSAAARVSDMSSPTTVLEGPYYYHVGRSMSLSRSLSLGKGGGSFSSESLGGKKKAVFGSARWSSRGVFDVGDDGGTKVKITRIRRRSSFMSFSTTGSHFLTSIYEGFKQVVVPWRRRQEKFRKKN</sequence>
<dbReference type="InterPro" id="IPR007789">
    <property type="entry name" value="DUF688"/>
</dbReference>
<evidence type="ECO:0000313" key="2">
    <source>
        <dbReference type="Proteomes" id="UP001141552"/>
    </source>
</evidence>
<protein>
    <submittedName>
        <fullName evidence="1">Uncharacterized protein</fullName>
    </submittedName>
</protein>
<proteinExistence type="predicted"/>
<name>A0A9Q0GJ79_9ROSI</name>
<dbReference type="Proteomes" id="UP001141552">
    <property type="component" value="Unassembled WGS sequence"/>
</dbReference>
<dbReference type="PANTHER" id="PTHR34371:SF6">
    <property type="entry name" value="MEMBRANE-ASSOCIATED KINASE REGULATOR 6"/>
    <property type="match status" value="1"/>
</dbReference>
<reference evidence="1" key="2">
    <citation type="journal article" date="2023" name="Plants (Basel)">
        <title>Annotation of the Turnera subulata (Passifloraceae) Draft Genome Reveals the S-Locus Evolved after the Divergence of Turneroideae from Passifloroideae in a Stepwise Manner.</title>
        <authorList>
            <person name="Henning P.M."/>
            <person name="Roalson E.H."/>
            <person name="Mir W."/>
            <person name="McCubbin A.G."/>
            <person name="Shore J.S."/>
        </authorList>
    </citation>
    <scope>NUCLEOTIDE SEQUENCE</scope>
    <source>
        <strain evidence="1">F60SS</strain>
    </source>
</reference>
<dbReference type="OrthoDB" id="1934555at2759"/>
<organism evidence="1 2">
    <name type="scientific">Turnera subulata</name>
    <dbReference type="NCBI Taxonomy" id="218843"/>
    <lineage>
        <taxon>Eukaryota</taxon>
        <taxon>Viridiplantae</taxon>
        <taxon>Streptophyta</taxon>
        <taxon>Embryophyta</taxon>
        <taxon>Tracheophyta</taxon>
        <taxon>Spermatophyta</taxon>
        <taxon>Magnoliopsida</taxon>
        <taxon>eudicotyledons</taxon>
        <taxon>Gunneridae</taxon>
        <taxon>Pentapetalae</taxon>
        <taxon>rosids</taxon>
        <taxon>fabids</taxon>
        <taxon>Malpighiales</taxon>
        <taxon>Passifloraceae</taxon>
        <taxon>Turnera</taxon>
    </lineage>
</organism>
<reference evidence="1" key="1">
    <citation type="submission" date="2022-02" db="EMBL/GenBank/DDBJ databases">
        <authorList>
            <person name="Henning P.M."/>
            <person name="McCubbin A.G."/>
            <person name="Shore J.S."/>
        </authorList>
    </citation>
    <scope>NUCLEOTIDE SEQUENCE</scope>
    <source>
        <strain evidence="1">F60SS</strain>
        <tissue evidence="1">Leaves</tissue>
    </source>
</reference>
<dbReference type="Pfam" id="PF05097">
    <property type="entry name" value="DUF688"/>
    <property type="match status" value="1"/>
</dbReference>
<dbReference type="PANTHER" id="PTHR34371">
    <property type="entry name" value="OS01G0551000 PROTEIN"/>
    <property type="match status" value="1"/>
</dbReference>
<evidence type="ECO:0000313" key="1">
    <source>
        <dbReference type="EMBL" id="KAJ4850796.1"/>
    </source>
</evidence>
<gene>
    <name evidence="1" type="ORF">Tsubulata_009785</name>
</gene>